<evidence type="ECO:0000313" key="3">
    <source>
        <dbReference type="EMBL" id="CAD1842746.1"/>
    </source>
</evidence>
<dbReference type="AlphaFoldDB" id="A0A6V7QIT6"/>
<dbReference type="InterPro" id="IPR036691">
    <property type="entry name" value="Endo/exonu/phosph_ase_sf"/>
</dbReference>
<dbReference type="EMBL" id="LR862136">
    <property type="protein sequence ID" value="CAD1842746.1"/>
    <property type="molecule type" value="Genomic_DNA"/>
</dbReference>
<gene>
    <name evidence="3" type="ORF">CB5_LOCUS25957</name>
</gene>
<name>A0A6V7QIT6_ANACO</name>
<dbReference type="SUPFAM" id="SSF56219">
    <property type="entry name" value="DNase I-like"/>
    <property type="match status" value="1"/>
</dbReference>
<dbReference type="PANTHER" id="PTHR19446">
    <property type="entry name" value="REVERSE TRANSCRIPTASES"/>
    <property type="match status" value="1"/>
</dbReference>
<organism evidence="3">
    <name type="scientific">Ananas comosus var. bracteatus</name>
    <name type="common">red pineapple</name>
    <dbReference type="NCBI Taxonomy" id="296719"/>
    <lineage>
        <taxon>Eukaryota</taxon>
        <taxon>Viridiplantae</taxon>
        <taxon>Streptophyta</taxon>
        <taxon>Embryophyta</taxon>
        <taxon>Tracheophyta</taxon>
        <taxon>Spermatophyta</taxon>
        <taxon>Magnoliopsida</taxon>
        <taxon>Liliopsida</taxon>
        <taxon>Poales</taxon>
        <taxon>Bromeliaceae</taxon>
        <taxon>Bromelioideae</taxon>
        <taxon>Ananas</taxon>
    </lineage>
</organism>
<dbReference type="InterPro" id="IPR005135">
    <property type="entry name" value="Endo/exonuclease/phosphatase"/>
</dbReference>
<protein>
    <submittedName>
        <fullName evidence="3">Uncharacterized protein</fullName>
    </submittedName>
</protein>
<dbReference type="Pfam" id="PF00078">
    <property type="entry name" value="RVT_1"/>
    <property type="match status" value="1"/>
</dbReference>
<accession>A0A6V7QIT6</accession>
<dbReference type="SUPFAM" id="SSF56672">
    <property type="entry name" value="DNA/RNA polymerases"/>
    <property type="match status" value="1"/>
</dbReference>
<reference evidence="3" key="1">
    <citation type="submission" date="2020-07" db="EMBL/GenBank/DDBJ databases">
        <authorList>
            <person name="Lin J."/>
        </authorList>
    </citation>
    <scope>NUCLEOTIDE SEQUENCE</scope>
</reference>
<dbReference type="CDD" id="cd01650">
    <property type="entry name" value="RT_nLTR_like"/>
    <property type="match status" value="1"/>
</dbReference>
<dbReference type="Gene3D" id="3.60.10.10">
    <property type="entry name" value="Endonuclease/exonuclease/phosphatase"/>
    <property type="match status" value="1"/>
</dbReference>
<evidence type="ECO:0000259" key="2">
    <source>
        <dbReference type="Pfam" id="PF03372"/>
    </source>
</evidence>
<feature type="domain" description="Endonuclease/exonuclease/phosphatase" evidence="2">
    <location>
        <begin position="23"/>
        <end position="208"/>
    </location>
</feature>
<dbReference type="Pfam" id="PF03372">
    <property type="entry name" value="Exo_endo_phos"/>
    <property type="match status" value="1"/>
</dbReference>
<dbReference type="InterPro" id="IPR043502">
    <property type="entry name" value="DNA/RNA_pol_sf"/>
</dbReference>
<proteinExistence type="predicted"/>
<sequence>MYGASMTILNVLSSNPLFNIACVVCFQETKLSSISPAKFRSFGGFHLQDFRSLNAEGTRGSLLTTWNPTLFDCVHEWTGRFSLTVLLKRKVDGKLFTISNVYGPMAANLKINFFIELHSISASSTGAWVMLGDFNVLLSVQDKNRPTANINDILNFREVVQEIGLVDLPIVNKSFTRSNGRDVPTLERLDRVFISNAWVLAFPRSTLHALPWPRSDHTLLVLSAYTFILFVNLFKFESYWLRYPAVLDVVSTAWKSFLPDIDPVKQFSRKIESVQSALRLWSAGISFASREQGKRCVFWIEWLDKAKERREGPGPDGLPMVFYQRFWNLIKDDIMGVFNTFYNGTTNLDKANTGWLCLIPKKKEALSANDFRPISLVHSVAKLISKVLASRLQIFLGGLINPHQAAFIKGRHIIDNFNCAHILIHHLHTNKHRAALLKIDFERAFDRVNWSFLLDLLQARGFSPRWTTWIHTLLQTTSTSVILNGTPGRIFSCKRGLRQVRGRLRRSFNILLTTTCWELWKEQNRRIFDSQLSRSNEIGRKVIDTVTLWQFAL</sequence>
<dbReference type="InterPro" id="IPR000477">
    <property type="entry name" value="RT_dom"/>
</dbReference>
<evidence type="ECO:0000259" key="1">
    <source>
        <dbReference type="Pfam" id="PF00078"/>
    </source>
</evidence>
<feature type="domain" description="Reverse transcriptase" evidence="1">
    <location>
        <begin position="359"/>
        <end position="499"/>
    </location>
</feature>